<feature type="non-terminal residue" evidence="2">
    <location>
        <position position="1"/>
    </location>
</feature>
<evidence type="ECO:0000313" key="2">
    <source>
        <dbReference type="EMBL" id="TRY86863.1"/>
    </source>
</evidence>
<protein>
    <submittedName>
        <fullName evidence="2">Uncharacterized protein</fullName>
    </submittedName>
</protein>
<keyword evidence="3" id="KW-1185">Reference proteome</keyword>
<dbReference type="PANTHER" id="PTHR28457">
    <property type="entry name" value="COILED-COIL DOMAIN-CONTAINING PROTEIN 189"/>
    <property type="match status" value="1"/>
</dbReference>
<dbReference type="Proteomes" id="UP000316079">
    <property type="component" value="Unassembled WGS sequence"/>
</dbReference>
<sequence length="174" mass="19751">CTFEVFNTKAEIIQYTPDIGEGLADKLKDISSSSHKDEQQLRHFVSGDPSGDGQKPFSHYQQDQDDLLKGQDPTPMRDTRIKRALVTTAQAAGNGELLPSLLESQSKKLVQFEDALSFKKHQTCLKEAALLENFVNAFWWAKEMNFTSQQISFIMALLQLLIDNIKIIKERSYL</sequence>
<name>A0A553QAB1_9TELE</name>
<evidence type="ECO:0000313" key="3">
    <source>
        <dbReference type="Proteomes" id="UP000316079"/>
    </source>
</evidence>
<dbReference type="PANTHER" id="PTHR28457:SF3">
    <property type="entry name" value="CILIARY-ASSOCIATED CALCIUM-BINDING COILED-COIL PROTEIN 1"/>
    <property type="match status" value="1"/>
</dbReference>
<dbReference type="AlphaFoldDB" id="A0A553QAB1"/>
<feature type="compositionally biased region" description="Basic and acidic residues" evidence="1">
    <location>
        <begin position="31"/>
        <end position="41"/>
    </location>
</feature>
<dbReference type="InterPro" id="IPR032727">
    <property type="entry name" value="CLAMP"/>
</dbReference>
<evidence type="ECO:0000256" key="1">
    <source>
        <dbReference type="SAM" id="MobiDB-lite"/>
    </source>
</evidence>
<reference evidence="2 3" key="1">
    <citation type="journal article" date="2019" name="Sci. Data">
        <title>Hybrid genome assembly and annotation of Danionella translucida.</title>
        <authorList>
            <person name="Kadobianskyi M."/>
            <person name="Schulze L."/>
            <person name="Schuelke M."/>
            <person name="Judkewitz B."/>
        </authorList>
    </citation>
    <scope>NUCLEOTIDE SEQUENCE [LARGE SCALE GENOMIC DNA]</scope>
    <source>
        <strain evidence="2 3">Bolton</strain>
    </source>
</reference>
<dbReference type="OrthoDB" id="2126027at2759"/>
<comment type="caution">
    <text evidence="2">The sequence shown here is derived from an EMBL/GenBank/DDBJ whole genome shotgun (WGS) entry which is preliminary data.</text>
</comment>
<accession>A0A553QAB1</accession>
<organism evidence="2 3">
    <name type="scientific">Danionella cerebrum</name>
    <dbReference type="NCBI Taxonomy" id="2873325"/>
    <lineage>
        <taxon>Eukaryota</taxon>
        <taxon>Metazoa</taxon>
        <taxon>Chordata</taxon>
        <taxon>Craniata</taxon>
        <taxon>Vertebrata</taxon>
        <taxon>Euteleostomi</taxon>
        <taxon>Actinopterygii</taxon>
        <taxon>Neopterygii</taxon>
        <taxon>Teleostei</taxon>
        <taxon>Ostariophysi</taxon>
        <taxon>Cypriniformes</taxon>
        <taxon>Danionidae</taxon>
        <taxon>Danioninae</taxon>
        <taxon>Danionella</taxon>
    </lineage>
</organism>
<proteinExistence type="predicted"/>
<dbReference type="EMBL" id="SRMA01026174">
    <property type="protein sequence ID" value="TRY86863.1"/>
    <property type="molecule type" value="Genomic_DNA"/>
</dbReference>
<feature type="region of interest" description="Disordered" evidence="1">
    <location>
        <begin position="31"/>
        <end position="75"/>
    </location>
</feature>
<gene>
    <name evidence="2" type="ORF">DNTS_002554</name>
</gene>